<dbReference type="RefSeq" id="WP_148473032.1">
    <property type="nucleotide sequence ID" value="NZ_JAOQJD010000006.1"/>
</dbReference>
<dbReference type="Proteomes" id="UP001481872">
    <property type="component" value="Unassembled WGS sequence"/>
</dbReference>
<dbReference type="Gene3D" id="2.30.30.90">
    <property type="match status" value="1"/>
</dbReference>
<evidence type="ECO:0000259" key="2">
    <source>
        <dbReference type="Pfam" id="PF04023"/>
    </source>
</evidence>
<accession>A0ABV1J821</accession>
<evidence type="ECO:0000313" key="4">
    <source>
        <dbReference type="Proteomes" id="UP001481872"/>
    </source>
</evidence>
<keyword evidence="4" id="KW-1185">Reference proteome</keyword>
<reference evidence="3 4" key="1">
    <citation type="submission" date="2024-04" db="EMBL/GenBank/DDBJ databases">
        <title>Human intestinal bacterial collection.</title>
        <authorList>
            <person name="Pauvert C."/>
            <person name="Hitch T.C.A."/>
            <person name="Clavel T."/>
        </authorList>
    </citation>
    <scope>NUCLEOTIDE SEQUENCE [LARGE SCALE GENOMIC DNA]</scope>
    <source>
        <strain evidence="3 4">CLA-SR-H026</strain>
    </source>
</reference>
<evidence type="ECO:0000313" key="3">
    <source>
        <dbReference type="EMBL" id="MEQ3354327.1"/>
    </source>
</evidence>
<organism evidence="3 4">
    <name type="scientific">Aedoeadaptatus acetigenes</name>
    <dbReference type="NCBI Taxonomy" id="2981723"/>
    <lineage>
        <taxon>Bacteria</taxon>
        <taxon>Bacillati</taxon>
        <taxon>Bacillota</taxon>
        <taxon>Tissierellia</taxon>
        <taxon>Tissierellales</taxon>
        <taxon>Peptoniphilaceae</taxon>
        <taxon>Aedoeadaptatus</taxon>
    </lineage>
</organism>
<dbReference type="InterPro" id="IPR038157">
    <property type="entry name" value="FeoA_core_dom"/>
</dbReference>
<evidence type="ECO:0000256" key="1">
    <source>
        <dbReference type="ARBA" id="ARBA00023004"/>
    </source>
</evidence>
<proteinExistence type="predicted"/>
<keyword evidence="1" id="KW-0408">Iron</keyword>
<protein>
    <submittedName>
        <fullName evidence="3">FeoA domain-containing protein</fullName>
    </submittedName>
</protein>
<sequence>MNLIVAPKNVDLKVLRVRDQKLDKSQITHLQNMGFVEGANCRVVSDVQGSVIVVIKGVRVGLGKDLAECIRVTM</sequence>
<dbReference type="SUPFAM" id="SSF50037">
    <property type="entry name" value="C-terminal domain of transcriptional repressors"/>
    <property type="match status" value="1"/>
</dbReference>
<gene>
    <name evidence="3" type="ORF">AAA081_08485</name>
</gene>
<dbReference type="InterPro" id="IPR008988">
    <property type="entry name" value="Transcriptional_repressor_C"/>
</dbReference>
<comment type="caution">
    <text evidence="3">The sequence shown here is derived from an EMBL/GenBank/DDBJ whole genome shotgun (WGS) entry which is preliminary data.</text>
</comment>
<name>A0ABV1J821_9FIRM</name>
<dbReference type="InterPro" id="IPR007167">
    <property type="entry name" value="Fe-transptr_FeoA-like"/>
</dbReference>
<dbReference type="EMBL" id="JBBNPS010000036">
    <property type="protein sequence ID" value="MEQ3354327.1"/>
    <property type="molecule type" value="Genomic_DNA"/>
</dbReference>
<dbReference type="Pfam" id="PF04023">
    <property type="entry name" value="FeoA"/>
    <property type="match status" value="1"/>
</dbReference>
<feature type="domain" description="Ferrous iron transporter FeoA-like" evidence="2">
    <location>
        <begin position="7"/>
        <end position="73"/>
    </location>
</feature>